<dbReference type="RefSeq" id="WP_061257064.1">
    <property type="nucleotide sequence ID" value="NZ_JBFALK010000024.1"/>
</dbReference>
<dbReference type="PROSITE" id="PS51186">
    <property type="entry name" value="GNAT"/>
    <property type="match status" value="1"/>
</dbReference>
<keyword evidence="3" id="KW-1185">Reference proteome</keyword>
<reference evidence="2 3" key="1">
    <citation type="submission" date="2024-06" db="EMBL/GenBank/DDBJ databases">
        <title>The Natural Products Discovery Center: Release of the First 8490 Sequenced Strains for Exploring Actinobacteria Biosynthetic Diversity.</title>
        <authorList>
            <person name="Kalkreuter E."/>
            <person name="Kautsar S.A."/>
            <person name="Yang D."/>
            <person name="Bader C.D."/>
            <person name="Teijaro C.N."/>
            <person name="Fluegel L."/>
            <person name="Davis C.M."/>
            <person name="Simpson J.R."/>
            <person name="Lauterbach L."/>
            <person name="Steele A.D."/>
            <person name="Gui C."/>
            <person name="Meng S."/>
            <person name="Li G."/>
            <person name="Viehrig K."/>
            <person name="Ye F."/>
            <person name="Su P."/>
            <person name="Kiefer A.F."/>
            <person name="Nichols A."/>
            <person name="Cepeda A.J."/>
            <person name="Yan W."/>
            <person name="Fan B."/>
            <person name="Jiang Y."/>
            <person name="Adhikari A."/>
            <person name="Zheng C.-J."/>
            <person name="Schuster L."/>
            <person name="Cowan T.M."/>
            <person name="Smanski M.J."/>
            <person name="Chevrette M.G."/>
            <person name="De Carvalho L.P.S."/>
            <person name="Shen B."/>
        </authorList>
    </citation>
    <scope>NUCLEOTIDE SEQUENCE [LARGE SCALE GENOMIC DNA]</scope>
    <source>
        <strain evidence="2 3">NPDC050100</strain>
    </source>
</reference>
<keyword evidence="2" id="KW-0808">Transferase</keyword>
<evidence type="ECO:0000313" key="2">
    <source>
        <dbReference type="EMBL" id="MEV0973712.1"/>
    </source>
</evidence>
<dbReference type="Gene3D" id="3.40.630.30">
    <property type="match status" value="1"/>
</dbReference>
<accession>A0ABV3GPY5</accession>
<dbReference type="Pfam" id="PF13302">
    <property type="entry name" value="Acetyltransf_3"/>
    <property type="match status" value="1"/>
</dbReference>
<evidence type="ECO:0000313" key="3">
    <source>
        <dbReference type="Proteomes" id="UP001551675"/>
    </source>
</evidence>
<dbReference type="EMBL" id="JBFALK010000024">
    <property type="protein sequence ID" value="MEV0973712.1"/>
    <property type="molecule type" value="Genomic_DNA"/>
</dbReference>
<dbReference type="InterPro" id="IPR000182">
    <property type="entry name" value="GNAT_dom"/>
</dbReference>
<name>A0ABV3GPY5_MICGL</name>
<organism evidence="2 3">
    <name type="scientific">Microtetraspora glauca</name>
    <dbReference type="NCBI Taxonomy" id="1996"/>
    <lineage>
        <taxon>Bacteria</taxon>
        <taxon>Bacillati</taxon>
        <taxon>Actinomycetota</taxon>
        <taxon>Actinomycetes</taxon>
        <taxon>Streptosporangiales</taxon>
        <taxon>Streptosporangiaceae</taxon>
        <taxon>Microtetraspora</taxon>
    </lineage>
</organism>
<dbReference type="EC" id="2.-.-.-" evidence="2"/>
<proteinExistence type="predicted"/>
<dbReference type="PANTHER" id="PTHR43441:SF2">
    <property type="entry name" value="FAMILY ACETYLTRANSFERASE, PUTATIVE (AFU_ORTHOLOGUE AFUA_7G00850)-RELATED"/>
    <property type="match status" value="1"/>
</dbReference>
<gene>
    <name evidence="2" type="ORF">AB0I59_34370</name>
</gene>
<dbReference type="CDD" id="cd04301">
    <property type="entry name" value="NAT_SF"/>
    <property type="match status" value="1"/>
</dbReference>
<dbReference type="Proteomes" id="UP001551675">
    <property type="component" value="Unassembled WGS sequence"/>
</dbReference>
<dbReference type="GO" id="GO:0016740">
    <property type="term" value="F:transferase activity"/>
    <property type="evidence" value="ECO:0007669"/>
    <property type="project" value="UniProtKB-KW"/>
</dbReference>
<dbReference type="InterPro" id="IPR051908">
    <property type="entry name" value="Ribosomal_N-acetyltransferase"/>
</dbReference>
<dbReference type="PANTHER" id="PTHR43441">
    <property type="entry name" value="RIBOSOMAL-PROTEIN-SERINE ACETYLTRANSFERASE"/>
    <property type="match status" value="1"/>
</dbReference>
<evidence type="ECO:0000259" key="1">
    <source>
        <dbReference type="PROSITE" id="PS51186"/>
    </source>
</evidence>
<dbReference type="SUPFAM" id="SSF55729">
    <property type="entry name" value="Acyl-CoA N-acyltransferases (Nat)"/>
    <property type="match status" value="1"/>
</dbReference>
<protein>
    <submittedName>
        <fullName evidence="2">GNAT family protein</fullName>
        <ecNumber evidence="2">2.-.-.-</ecNumber>
    </submittedName>
</protein>
<sequence>MSLDPHPTLYGTAVALRPATAADVPALVTIRSTPEVYRWWRGGADLAAEVSDDLNDPDTAVLAIVCDGRVVGQIQWAAEDDPEYRHASIDVYLDPAVHGRGIGTDAVRTLARHLIADHGHHRLTIDPAAANAAAIRCYEKVGFRRVGVMRNYERGPDGTWHDGLLMDLLAEELVEGPAVS</sequence>
<comment type="caution">
    <text evidence="2">The sequence shown here is derived from an EMBL/GenBank/DDBJ whole genome shotgun (WGS) entry which is preliminary data.</text>
</comment>
<feature type="domain" description="N-acetyltransferase" evidence="1">
    <location>
        <begin position="14"/>
        <end position="171"/>
    </location>
</feature>
<dbReference type="InterPro" id="IPR016181">
    <property type="entry name" value="Acyl_CoA_acyltransferase"/>
</dbReference>